<dbReference type="InterPro" id="IPR025399">
    <property type="entry name" value="DUF4372"/>
</dbReference>
<evidence type="ECO:0000259" key="6">
    <source>
        <dbReference type="Pfam" id="PF14294"/>
    </source>
</evidence>
<dbReference type="EMBL" id="RAYI01000119">
    <property type="protein sequence ID" value="RLT71733.1"/>
    <property type="molecule type" value="Genomic_DNA"/>
</dbReference>
<reference evidence="7 8" key="1">
    <citation type="submission" date="2018-09" db="EMBL/GenBank/DDBJ databases">
        <title>Murine metabolic-syndrome-specific gut microbial biobank.</title>
        <authorList>
            <person name="Liu C."/>
        </authorList>
    </citation>
    <scope>NUCLEOTIDE SEQUENCE [LARGE SCALE GENOMIC DNA]</scope>
    <source>
        <strain evidence="7 8">8-P5</strain>
    </source>
</reference>
<dbReference type="GO" id="GO:0003677">
    <property type="term" value="F:DNA binding"/>
    <property type="evidence" value="ECO:0007669"/>
    <property type="project" value="UniProtKB-KW"/>
</dbReference>
<evidence type="ECO:0000259" key="5">
    <source>
        <dbReference type="Pfam" id="PF01609"/>
    </source>
</evidence>
<sequence length="389" mass="45658">MNKGKTIFVQLMSLFTEYEFSKCVKRYNGDRHAIKFNCRDQFLVMSFAQFTDRSGLRDIETTLDLCSQDLYRSGLKIMPKSTLAEANEKKDWRIYQDFGYILIQKAKKLYEREKLRIDLDEMVGAFDSSTIELCLALCPWATLHHGKGGFKMHTLMDLKGSIPIFIRLTEASIHDSKVMDEIPVVANAYYLMDKGYVKFDSLYKHFHQNHAWFVTRTKDNMLYTLTESREVDTQTGLISDETIQLTGFYTSQKYPGNLRLIVYKDFRDGKVYRFLTNSFSIDAIIVAELYRERWQIEIFFKWIEQHLHIKTFYGTTRNAVYTQIWIAICDYLLLIIAKKQYGLKPSFHTISNSIGQILFKRGDIRDFYNKPDEPVNVPEDDSNGQLTLW</sequence>
<gene>
    <name evidence="7" type="ORF">D7V78_19695</name>
</gene>
<protein>
    <submittedName>
        <fullName evidence="7">IS4 family transposase</fullName>
    </submittedName>
</protein>
<dbReference type="InterPro" id="IPR002559">
    <property type="entry name" value="Transposase_11"/>
</dbReference>
<dbReference type="GO" id="GO:0006313">
    <property type="term" value="P:DNA transposition"/>
    <property type="evidence" value="ECO:0007669"/>
    <property type="project" value="InterPro"/>
</dbReference>
<dbReference type="RefSeq" id="WP_121737506.1">
    <property type="nucleotide sequence ID" value="NZ_QXXG01000084.1"/>
</dbReference>
<dbReference type="PANTHER" id="PTHR33258">
    <property type="entry name" value="TRANSPOSASE INSL FOR INSERTION SEQUENCE ELEMENT IS186A-RELATED"/>
    <property type="match status" value="1"/>
</dbReference>
<dbReference type="GO" id="GO:0004803">
    <property type="term" value="F:transposase activity"/>
    <property type="evidence" value="ECO:0007669"/>
    <property type="project" value="InterPro"/>
</dbReference>
<dbReference type="SUPFAM" id="SSF53098">
    <property type="entry name" value="Ribonuclease H-like"/>
    <property type="match status" value="1"/>
</dbReference>
<evidence type="ECO:0000313" key="8">
    <source>
        <dbReference type="Proteomes" id="UP000278164"/>
    </source>
</evidence>
<evidence type="ECO:0000256" key="3">
    <source>
        <dbReference type="ARBA" id="ARBA00023125"/>
    </source>
</evidence>
<feature type="domain" description="DUF4372" evidence="6">
    <location>
        <begin position="4"/>
        <end position="76"/>
    </location>
</feature>
<keyword evidence="4" id="KW-0233">DNA recombination</keyword>
<dbReference type="InterPro" id="IPR047952">
    <property type="entry name" value="Transpos_IS4"/>
</dbReference>
<comment type="caution">
    <text evidence="7">The sequence shown here is derived from an EMBL/GenBank/DDBJ whole genome shotgun (WGS) entry which is preliminary data.</text>
</comment>
<evidence type="ECO:0000256" key="4">
    <source>
        <dbReference type="ARBA" id="ARBA00023172"/>
    </source>
</evidence>
<name>A0A3L7ZN83_PARDI</name>
<proteinExistence type="inferred from homology"/>
<accession>A0A3L7ZN83</accession>
<feature type="domain" description="Transposase IS4-like" evidence="5">
    <location>
        <begin position="121"/>
        <end position="332"/>
    </location>
</feature>
<dbReference type="Pfam" id="PF14294">
    <property type="entry name" value="DUF4372"/>
    <property type="match status" value="1"/>
</dbReference>
<evidence type="ECO:0000256" key="2">
    <source>
        <dbReference type="ARBA" id="ARBA00022578"/>
    </source>
</evidence>
<dbReference type="AlphaFoldDB" id="A0A3L7ZN83"/>
<dbReference type="OrthoDB" id="7327264at2"/>
<evidence type="ECO:0000313" key="7">
    <source>
        <dbReference type="EMBL" id="RLT71733.1"/>
    </source>
</evidence>
<dbReference type="PANTHER" id="PTHR33258:SF1">
    <property type="entry name" value="TRANSPOSASE INSL FOR INSERTION SEQUENCE ELEMENT IS186A-RELATED"/>
    <property type="match status" value="1"/>
</dbReference>
<keyword evidence="3" id="KW-0238">DNA-binding</keyword>
<keyword evidence="2" id="KW-0815">Transposition</keyword>
<dbReference type="NCBIfam" id="NF033592">
    <property type="entry name" value="transpos_IS4_1"/>
    <property type="match status" value="1"/>
</dbReference>
<organism evidence="7 8">
    <name type="scientific">Parabacteroides distasonis</name>
    <dbReference type="NCBI Taxonomy" id="823"/>
    <lineage>
        <taxon>Bacteria</taxon>
        <taxon>Pseudomonadati</taxon>
        <taxon>Bacteroidota</taxon>
        <taxon>Bacteroidia</taxon>
        <taxon>Bacteroidales</taxon>
        <taxon>Tannerellaceae</taxon>
        <taxon>Parabacteroides</taxon>
    </lineage>
</organism>
<dbReference type="Proteomes" id="UP000278164">
    <property type="component" value="Unassembled WGS sequence"/>
</dbReference>
<evidence type="ECO:0000256" key="1">
    <source>
        <dbReference type="ARBA" id="ARBA00010075"/>
    </source>
</evidence>
<dbReference type="InterPro" id="IPR012337">
    <property type="entry name" value="RNaseH-like_sf"/>
</dbReference>
<dbReference type="Pfam" id="PF01609">
    <property type="entry name" value="DDE_Tnp_1"/>
    <property type="match status" value="1"/>
</dbReference>
<comment type="similarity">
    <text evidence="1">Belongs to the transposase 11 family.</text>
</comment>